<dbReference type="PANTHER" id="PTHR30204:SF69">
    <property type="entry name" value="MERR-FAMILY TRANSCRIPTIONAL REGULATOR"/>
    <property type="match status" value="1"/>
</dbReference>
<name>A0ABX2Y8F7_9CELL</name>
<gene>
    <name evidence="7" type="primary">merR1</name>
    <name evidence="7" type="ORF">OERS_04600</name>
</gene>
<keyword evidence="3" id="KW-0238">DNA-binding</keyword>
<dbReference type="InterPro" id="IPR047057">
    <property type="entry name" value="MerR_fam"/>
</dbReference>
<evidence type="ECO:0000259" key="6">
    <source>
        <dbReference type="PROSITE" id="PS50937"/>
    </source>
</evidence>
<reference evidence="7 8" key="1">
    <citation type="submission" date="2016-06" db="EMBL/GenBank/DDBJ databases">
        <title>Genome sequence of Oerskovia enterophila DSM 43852.</title>
        <authorList>
            <person name="Poehlein A."/>
            <person name="Jag V."/>
            <person name="Bengelsdorf F.R."/>
            <person name="Daniel R."/>
            <person name="Duerre P."/>
        </authorList>
    </citation>
    <scope>NUCLEOTIDE SEQUENCE [LARGE SCALE GENOMIC DNA]</scope>
    <source>
        <strain evidence="7 8">DSM 43852</strain>
    </source>
</reference>
<evidence type="ECO:0000256" key="5">
    <source>
        <dbReference type="SAM" id="Coils"/>
    </source>
</evidence>
<protein>
    <submittedName>
        <fullName evidence="7">Mercuric resistance operon regulatory protein</fullName>
    </submittedName>
</protein>
<keyword evidence="2" id="KW-0805">Transcription regulation</keyword>
<accession>A0ABX2Y8F7</accession>
<organism evidence="7 8">
    <name type="scientific">Oerskovia enterophila</name>
    <dbReference type="NCBI Taxonomy" id="43678"/>
    <lineage>
        <taxon>Bacteria</taxon>
        <taxon>Bacillati</taxon>
        <taxon>Actinomycetota</taxon>
        <taxon>Actinomycetes</taxon>
        <taxon>Micrococcales</taxon>
        <taxon>Cellulomonadaceae</taxon>
        <taxon>Oerskovia</taxon>
    </lineage>
</organism>
<dbReference type="EMBL" id="MAQA01000003">
    <property type="protein sequence ID" value="OCI32868.1"/>
    <property type="molecule type" value="Genomic_DNA"/>
</dbReference>
<dbReference type="PROSITE" id="PS50937">
    <property type="entry name" value="HTH_MERR_2"/>
    <property type="match status" value="1"/>
</dbReference>
<dbReference type="CDD" id="cd00592">
    <property type="entry name" value="HTH_MerR-like"/>
    <property type="match status" value="1"/>
</dbReference>
<keyword evidence="8" id="KW-1185">Reference proteome</keyword>
<evidence type="ECO:0000256" key="2">
    <source>
        <dbReference type="ARBA" id="ARBA00023015"/>
    </source>
</evidence>
<evidence type="ECO:0000256" key="4">
    <source>
        <dbReference type="ARBA" id="ARBA00023163"/>
    </source>
</evidence>
<dbReference type="Pfam" id="PF13411">
    <property type="entry name" value="MerR_1"/>
    <property type="match status" value="1"/>
</dbReference>
<keyword evidence="4" id="KW-0804">Transcription</keyword>
<proteinExistence type="predicted"/>
<dbReference type="PANTHER" id="PTHR30204">
    <property type="entry name" value="REDOX-CYCLING DRUG-SENSING TRANSCRIPTIONAL ACTIVATOR SOXR"/>
    <property type="match status" value="1"/>
</dbReference>
<evidence type="ECO:0000256" key="1">
    <source>
        <dbReference type="ARBA" id="ARBA00022491"/>
    </source>
</evidence>
<keyword evidence="5" id="KW-0175">Coiled coil</keyword>
<comment type="caution">
    <text evidence="7">The sequence shown here is derived from an EMBL/GenBank/DDBJ whole genome shotgun (WGS) entry which is preliminary data.</text>
</comment>
<evidence type="ECO:0000313" key="8">
    <source>
        <dbReference type="Proteomes" id="UP000093412"/>
    </source>
</evidence>
<dbReference type="Proteomes" id="UP000093412">
    <property type="component" value="Unassembled WGS sequence"/>
</dbReference>
<sequence length="261" mass="29677">MWWWHAMRSSELARLSGLTVRALRHYHQVGILDEPRRSSNDYRNYDVHDLVRVLRIKRLVALGIPLDRMPTLLDDREDDREKDAAKLLDELETELTEQIDRLTAQRNLVVSVRAHRAMPDLPPELAPFVALIAKAELPTVSRADRDQAVLLAHLAGDDGMPHIVRLYERLSSPDLAPVVSSLVERFARLDPETSDEDADELTGTFVATMQPILASVAEWERPNTLHQNAHLLEEQTAELFNARQIEVLKAIERRLDSGDAP</sequence>
<feature type="coiled-coil region" evidence="5">
    <location>
        <begin position="81"/>
        <end position="108"/>
    </location>
</feature>
<dbReference type="InterPro" id="IPR009061">
    <property type="entry name" value="DNA-bd_dom_put_sf"/>
</dbReference>
<feature type="domain" description="HTH merR-type" evidence="6">
    <location>
        <begin position="6"/>
        <end position="75"/>
    </location>
</feature>
<keyword evidence="1" id="KW-0678">Repressor</keyword>
<dbReference type="Gene3D" id="1.10.1660.10">
    <property type="match status" value="1"/>
</dbReference>
<dbReference type="SMART" id="SM00422">
    <property type="entry name" value="HTH_MERR"/>
    <property type="match status" value="1"/>
</dbReference>
<evidence type="ECO:0000313" key="7">
    <source>
        <dbReference type="EMBL" id="OCI32868.1"/>
    </source>
</evidence>
<evidence type="ECO:0000256" key="3">
    <source>
        <dbReference type="ARBA" id="ARBA00023125"/>
    </source>
</evidence>
<dbReference type="InterPro" id="IPR000551">
    <property type="entry name" value="MerR-type_HTH_dom"/>
</dbReference>
<dbReference type="SUPFAM" id="SSF46955">
    <property type="entry name" value="Putative DNA-binding domain"/>
    <property type="match status" value="1"/>
</dbReference>